<dbReference type="InterPro" id="IPR007229">
    <property type="entry name" value="Nic_PRibTrfase-Fam"/>
</dbReference>
<accession>X6PDH4</accession>
<dbReference type="Pfam" id="PF17767">
    <property type="entry name" value="NAPRTase_N"/>
    <property type="match status" value="1"/>
</dbReference>
<protein>
    <submittedName>
        <fullName evidence="6">Nicotinate phosphoribosyltransferase</fullName>
    </submittedName>
</protein>
<dbReference type="Proteomes" id="UP000023152">
    <property type="component" value="Unassembled WGS sequence"/>
</dbReference>
<comment type="caution">
    <text evidence="6">The sequence shown here is derived from an EMBL/GenBank/DDBJ whole genome shotgun (WGS) entry which is preliminary data.</text>
</comment>
<dbReference type="EMBL" id="ASPP01000954">
    <property type="protein sequence ID" value="ETO36158.1"/>
    <property type="molecule type" value="Genomic_DNA"/>
</dbReference>
<dbReference type="GO" id="GO:0034355">
    <property type="term" value="P:NAD+ biosynthetic process via the salvage pathway"/>
    <property type="evidence" value="ECO:0007669"/>
    <property type="project" value="TreeGrafter"/>
</dbReference>
<comment type="similarity">
    <text evidence="2">Belongs to the NAPRTase family.</text>
</comment>
<dbReference type="Gene3D" id="3.20.140.10">
    <property type="entry name" value="nicotinate phosphoribosyltransferase"/>
    <property type="match status" value="1"/>
</dbReference>
<dbReference type="AlphaFoldDB" id="X6PDH4"/>
<keyword evidence="6" id="KW-0808">Transferase</keyword>
<reference evidence="6 7" key="1">
    <citation type="journal article" date="2013" name="Curr. Biol.">
        <title>The Genome of the Foraminiferan Reticulomyxa filosa.</title>
        <authorList>
            <person name="Glockner G."/>
            <person name="Hulsmann N."/>
            <person name="Schleicher M."/>
            <person name="Noegel A.A."/>
            <person name="Eichinger L."/>
            <person name="Gallinger C."/>
            <person name="Pawlowski J."/>
            <person name="Sierra R."/>
            <person name="Euteneuer U."/>
            <person name="Pillet L."/>
            <person name="Moustafa A."/>
            <person name="Platzer M."/>
            <person name="Groth M."/>
            <person name="Szafranski K."/>
            <person name="Schliwa M."/>
        </authorList>
    </citation>
    <scope>NUCLEOTIDE SEQUENCE [LARGE SCALE GENOMIC DNA]</scope>
</reference>
<keyword evidence="3" id="KW-0662">Pyridine nucleotide biosynthesis</keyword>
<evidence type="ECO:0000256" key="4">
    <source>
        <dbReference type="ARBA" id="ARBA00048668"/>
    </source>
</evidence>
<dbReference type="SUPFAM" id="SSF54675">
    <property type="entry name" value="Nicotinate/Quinolinate PRTase N-terminal domain-like"/>
    <property type="match status" value="1"/>
</dbReference>
<evidence type="ECO:0000313" key="6">
    <source>
        <dbReference type="EMBL" id="ETO36158.1"/>
    </source>
</evidence>
<comment type="pathway">
    <text evidence="1">Cofactor biosynthesis; NAD(+) biosynthesis.</text>
</comment>
<dbReference type="InterPro" id="IPR040727">
    <property type="entry name" value="NAPRTase_N"/>
</dbReference>
<keyword evidence="6" id="KW-0328">Glycosyltransferase</keyword>
<evidence type="ECO:0000313" key="7">
    <source>
        <dbReference type="Proteomes" id="UP000023152"/>
    </source>
</evidence>
<dbReference type="PANTHER" id="PTHR11098">
    <property type="entry name" value="NICOTINATE PHOSPHORIBOSYLTRANSFERASE"/>
    <property type="match status" value="1"/>
</dbReference>
<dbReference type="GO" id="GO:0005829">
    <property type="term" value="C:cytosol"/>
    <property type="evidence" value="ECO:0007669"/>
    <property type="project" value="TreeGrafter"/>
</dbReference>
<evidence type="ECO:0000259" key="5">
    <source>
        <dbReference type="Pfam" id="PF17767"/>
    </source>
</evidence>
<name>X6PDH4_RETFI</name>
<dbReference type="GO" id="GO:0016757">
    <property type="term" value="F:glycosyltransferase activity"/>
    <property type="evidence" value="ECO:0007669"/>
    <property type="project" value="UniProtKB-KW"/>
</dbReference>
<feature type="domain" description="Nicotinate phosphoribosyltransferase N-terminal" evidence="5">
    <location>
        <begin position="60"/>
        <end position="134"/>
    </location>
</feature>
<dbReference type="OrthoDB" id="6733390at2759"/>
<evidence type="ECO:0000256" key="2">
    <source>
        <dbReference type="ARBA" id="ARBA00010897"/>
    </source>
</evidence>
<evidence type="ECO:0000256" key="1">
    <source>
        <dbReference type="ARBA" id="ARBA00004790"/>
    </source>
</evidence>
<comment type="catalytic activity">
    <reaction evidence="4">
        <text>5-phospho-alpha-D-ribose 1-diphosphate + nicotinate + ATP + H2O = nicotinate beta-D-ribonucleotide + ADP + phosphate + diphosphate</text>
        <dbReference type="Rhea" id="RHEA:36163"/>
        <dbReference type="ChEBI" id="CHEBI:15377"/>
        <dbReference type="ChEBI" id="CHEBI:30616"/>
        <dbReference type="ChEBI" id="CHEBI:32544"/>
        <dbReference type="ChEBI" id="CHEBI:33019"/>
        <dbReference type="ChEBI" id="CHEBI:43474"/>
        <dbReference type="ChEBI" id="CHEBI:57502"/>
        <dbReference type="ChEBI" id="CHEBI:58017"/>
        <dbReference type="ChEBI" id="CHEBI:456216"/>
        <dbReference type="EC" id="6.3.4.21"/>
    </reaction>
</comment>
<dbReference type="UniPathway" id="UPA00253"/>
<dbReference type="GO" id="GO:0004516">
    <property type="term" value="F:nicotinate phosphoribosyltransferase activity"/>
    <property type="evidence" value="ECO:0007669"/>
    <property type="project" value="UniProtKB-EC"/>
</dbReference>
<sequence>MTNLNLAPEQWERLVNSILQTKSSNKKIDKQTVDNKEENVPSKTGVESYVPHSSYVNSFLTDVCQLTMAYAYFVNGTHNLQATFDLFFRKCPFNGEFAIFAGLDDALRYLNIFSFTEKQIDQLQTRFPDWDAKF</sequence>
<organism evidence="6 7">
    <name type="scientific">Reticulomyxa filosa</name>
    <dbReference type="NCBI Taxonomy" id="46433"/>
    <lineage>
        <taxon>Eukaryota</taxon>
        <taxon>Sar</taxon>
        <taxon>Rhizaria</taxon>
        <taxon>Retaria</taxon>
        <taxon>Foraminifera</taxon>
        <taxon>Monothalamids</taxon>
        <taxon>Reticulomyxidae</taxon>
        <taxon>Reticulomyxa</taxon>
    </lineage>
</organism>
<evidence type="ECO:0000256" key="3">
    <source>
        <dbReference type="ARBA" id="ARBA00022642"/>
    </source>
</evidence>
<keyword evidence="7" id="KW-1185">Reference proteome</keyword>
<gene>
    <name evidence="6" type="ORF">RFI_00904</name>
</gene>
<dbReference type="PANTHER" id="PTHR11098:SF1">
    <property type="entry name" value="NICOTINATE PHOSPHORIBOSYLTRANSFERASE"/>
    <property type="match status" value="1"/>
</dbReference>
<proteinExistence type="inferred from homology"/>